<comment type="caution">
    <text evidence="15">The sequence shown here is derived from an EMBL/GenBank/DDBJ whole genome shotgun (WGS) entry which is preliminary data.</text>
</comment>
<protein>
    <recommendedName>
        <fullName evidence="3">Membrane protein insertase YidC</fullName>
    </recommendedName>
    <alternativeName>
        <fullName evidence="11">Foldase YidC</fullName>
    </alternativeName>
    <alternativeName>
        <fullName evidence="10">Membrane integrase YidC</fullName>
    </alternativeName>
    <alternativeName>
        <fullName evidence="9">Membrane protein YidC</fullName>
    </alternativeName>
</protein>
<dbReference type="GO" id="GO:0051205">
    <property type="term" value="P:protein insertion into membrane"/>
    <property type="evidence" value="ECO:0007669"/>
    <property type="project" value="TreeGrafter"/>
</dbReference>
<evidence type="ECO:0000256" key="5">
    <source>
        <dbReference type="ARBA" id="ARBA00022989"/>
    </source>
</evidence>
<comment type="subcellular location">
    <subcellularLocation>
        <location evidence="1 12">Membrane</location>
        <topology evidence="1 12">Multi-pass membrane protein</topology>
    </subcellularLocation>
</comment>
<evidence type="ECO:0000256" key="11">
    <source>
        <dbReference type="ARBA" id="ARBA00033342"/>
    </source>
</evidence>
<reference evidence="15" key="1">
    <citation type="journal article" date="2014" name="Int. J. Syst. Evol. Microbiol.">
        <title>Complete genome sequence of Corynebacterium casei LMG S-19264T (=DSM 44701T), isolated from a smear-ripened cheese.</title>
        <authorList>
            <consortium name="US DOE Joint Genome Institute (JGI-PGF)"/>
            <person name="Walter F."/>
            <person name="Albersmeier A."/>
            <person name="Kalinowski J."/>
            <person name="Ruckert C."/>
        </authorList>
    </citation>
    <scope>NUCLEOTIDE SEQUENCE</scope>
    <source>
        <strain evidence="15">CGMCC 4.5737</strain>
    </source>
</reference>
<dbReference type="EMBL" id="BMMK01000015">
    <property type="protein sequence ID" value="GGM60100.1"/>
    <property type="molecule type" value="Genomic_DNA"/>
</dbReference>
<feature type="transmembrane region" description="Helical" evidence="13">
    <location>
        <begin position="28"/>
        <end position="49"/>
    </location>
</feature>
<evidence type="ECO:0000256" key="13">
    <source>
        <dbReference type="SAM" id="Phobius"/>
    </source>
</evidence>
<accession>A0A8J3CG11</accession>
<keyword evidence="4 12" id="KW-0812">Transmembrane</keyword>
<feature type="domain" description="Membrane insertase YidC/Oxa/ALB C-terminal" evidence="14">
    <location>
        <begin position="35"/>
        <end position="231"/>
    </location>
</feature>
<dbReference type="NCBIfam" id="TIGR03592">
    <property type="entry name" value="yidC_oxa1_cterm"/>
    <property type="match status" value="1"/>
</dbReference>
<reference evidence="15" key="2">
    <citation type="submission" date="2020-09" db="EMBL/GenBank/DDBJ databases">
        <authorList>
            <person name="Sun Q."/>
            <person name="Zhou Y."/>
        </authorList>
    </citation>
    <scope>NUCLEOTIDE SEQUENCE</scope>
    <source>
        <strain evidence="15">CGMCC 4.5737</strain>
    </source>
</reference>
<dbReference type="GO" id="GO:0032977">
    <property type="term" value="F:membrane insertase activity"/>
    <property type="evidence" value="ECO:0007669"/>
    <property type="project" value="InterPro"/>
</dbReference>
<gene>
    <name evidence="15" type="primary">yidC</name>
    <name evidence="15" type="ORF">GCM10012275_34080</name>
</gene>
<evidence type="ECO:0000256" key="2">
    <source>
        <dbReference type="ARBA" id="ARBA00010527"/>
    </source>
</evidence>
<evidence type="ECO:0000256" key="12">
    <source>
        <dbReference type="RuleBase" id="RU003945"/>
    </source>
</evidence>
<dbReference type="PANTHER" id="PTHR12428">
    <property type="entry name" value="OXA1"/>
    <property type="match status" value="1"/>
</dbReference>
<evidence type="ECO:0000256" key="7">
    <source>
        <dbReference type="ARBA" id="ARBA00025034"/>
    </source>
</evidence>
<dbReference type="InterPro" id="IPR028055">
    <property type="entry name" value="YidC/Oxa/ALB_C"/>
</dbReference>
<keyword evidence="16" id="KW-1185">Reference proteome</keyword>
<proteinExistence type="inferred from homology"/>
<evidence type="ECO:0000313" key="15">
    <source>
        <dbReference type="EMBL" id="GGM60100.1"/>
    </source>
</evidence>
<feature type="transmembrane region" description="Helical" evidence="13">
    <location>
        <begin position="154"/>
        <end position="174"/>
    </location>
</feature>
<evidence type="ECO:0000259" key="14">
    <source>
        <dbReference type="Pfam" id="PF02096"/>
    </source>
</evidence>
<dbReference type="PANTHER" id="PTHR12428:SF65">
    <property type="entry name" value="CYTOCHROME C OXIDASE ASSEMBLY PROTEIN COX18, MITOCHONDRIAL"/>
    <property type="match status" value="1"/>
</dbReference>
<dbReference type="GO" id="GO:0005886">
    <property type="term" value="C:plasma membrane"/>
    <property type="evidence" value="ECO:0007669"/>
    <property type="project" value="TreeGrafter"/>
</dbReference>
<dbReference type="Proteomes" id="UP000637578">
    <property type="component" value="Unassembled WGS sequence"/>
</dbReference>
<evidence type="ECO:0000256" key="1">
    <source>
        <dbReference type="ARBA" id="ARBA00004141"/>
    </source>
</evidence>
<keyword evidence="6 13" id="KW-0472">Membrane</keyword>
<evidence type="ECO:0000256" key="6">
    <source>
        <dbReference type="ARBA" id="ARBA00023136"/>
    </source>
</evidence>
<sequence length="249" mass="26941">MLVFTLLETPVVGAYHLVTALVHLTQPLLGPAGAGAAIVLFTAAVRLLLLPLGRAAIRGSDAKAARMPEVRELQERHKKDPHRLREEVTALYQRSGTSMYAGCLPMLLPVPVFTLMYQLFSAPTISGAPNTLLGQELFGVPLSQHWFELLRDGAVGGGGVFLLLFALLAVTAWLSSRRQARLMQHSGTQVPGLALLRWLPYGTVLAAGVIPLAAGVYLLTTTTWTLVERMLFSPAPAPEDRQRDASRST</sequence>
<name>A0A8J3CG11_9PSEU</name>
<evidence type="ECO:0000256" key="3">
    <source>
        <dbReference type="ARBA" id="ARBA00015325"/>
    </source>
</evidence>
<evidence type="ECO:0000256" key="4">
    <source>
        <dbReference type="ARBA" id="ARBA00022692"/>
    </source>
</evidence>
<feature type="transmembrane region" description="Helical" evidence="13">
    <location>
        <begin position="99"/>
        <end position="120"/>
    </location>
</feature>
<keyword evidence="5 13" id="KW-1133">Transmembrane helix</keyword>
<dbReference type="InterPro" id="IPR001708">
    <property type="entry name" value="YidC/ALB3/OXA1/COX18"/>
</dbReference>
<comment type="function">
    <text evidence="7">Required for the insertion and/or proper folding and/or complex formation of integral membrane proteins into the membrane. Involved in integration of membrane proteins that insert both dependently and independently of the Sec translocase complex, as well as at least some lipoproteins. Aids folding of multispanning membrane proteins.</text>
</comment>
<evidence type="ECO:0000313" key="16">
    <source>
        <dbReference type="Proteomes" id="UP000637578"/>
    </source>
</evidence>
<comment type="similarity">
    <text evidence="2">Belongs to the OXA1/ALB3/YidC family. Type 1 subfamily.</text>
</comment>
<dbReference type="AlphaFoldDB" id="A0A8J3CG11"/>
<evidence type="ECO:0000256" key="10">
    <source>
        <dbReference type="ARBA" id="ARBA00033245"/>
    </source>
</evidence>
<evidence type="ECO:0000256" key="9">
    <source>
        <dbReference type="ARBA" id="ARBA00031538"/>
    </source>
</evidence>
<feature type="transmembrane region" description="Helical" evidence="13">
    <location>
        <begin position="195"/>
        <end position="220"/>
    </location>
</feature>
<comment type="subunit">
    <text evidence="8">Interacts with the Sec translocase complex via SecD. Specifically interacts with transmembrane segments of nascent integral membrane proteins during membrane integration.</text>
</comment>
<organism evidence="15 16">
    <name type="scientific">Longimycelium tulufanense</name>
    <dbReference type="NCBI Taxonomy" id="907463"/>
    <lineage>
        <taxon>Bacteria</taxon>
        <taxon>Bacillati</taxon>
        <taxon>Actinomycetota</taxon>
        <taxon>Actinomycetes</taxon>
        <taxon>Pseudonocardiales</taxon>
        <taxon>Pseudonocardiaceae</taxon>
        <taxon>Longimycelium</taxon>
    </lineage>
</organism>
<evidence type="ECO:0000256" key="8">
    <source>
        <dbReference type="ARBA" id="ARBA00026028"/>
    </source>
</evidence>
<dbReference type="Pfam" id="PF02096">
    <property type="entry name" value="60KD_IMP"/>
    <property type="match status" value="1"/>
</dbReference>